<dbReference type="AlphaFoldDB" id="A0A380K910"/>
<dbReference type="OrthoDB" id="9802525at2"/>
<organism evidence="3 4">
    <name type="scientific">Streptococcus hyointestinalis</name>
    <dbReference type="NCBI Taxonomy" id="1337"/>
    <lineage>
        <taxon>Bacteria</taxon>
        <taxon>Bacillati</taxon>
        <taxon>Bacillota</taxon>
        <taxon>Bacilli</taxon>
        <taxon>Lactobacillales</taxon>
        <taxon>Streptococcaceae</taxon>
        <taxon>Streptococcus</taxon>
    </lineage>
</organism>
<dbReference type="Pfam" id="PF00534">
    <property type="entry name" value="Glycos_transf_1"/>
    <property type="match status" value="1"/>
</dbReference>
<dbReference type="InterPro" id="IPR050194">
    <property type="entry name" value="Glycosyltransferase_grp1"/>
</dbReference>
<gene>
    <name evidence="3" type="primary">cpoA</name>
    <name evidence="3" type="ORF">NCTC12224_00986</name>
</gene>
<dbReference type="SUPFAM" id="SSF53756">
    <property type="entry name" value="UDP-Glycosyltransferase/glycogen phosphorylase"/>
    <property type="match status" value="1"/>
</dbReference>
<dbReference type="InterPro" id="IPR001296">
    <property type="entry name" value="Glyco_trans_1"/>
</dbReference>
<dbReference type="EMBL" id="UHFN01000007">
    <property type="protein sequence ID" value="SUN60626.1"/>
    <property type="molecule type" value="Genomic_DNA"/>
</dbReference>
<keyword evidence="3" id="KW-0808">Transferase</keyword>
<keyword evidence="3" id="KW-0328">Glycosyltransferase</keyword>
<reference evidence="3 4" key="1">
    <citation type="submission" date="2018-06" db="EMBL/GenBank/DDBJ databases">
        <authorList>
            <consortium name="Pathogen Informatics"/>
            <person name="Doyle S."/>
        </authorList>
    </citation>
    <scope>NUCLEOTIDE SEQUENCE [LARGE SCALE GENOMIC DNA]</scope>
    <source>
        <strain evidence="3 4">NCTC12224</strain>
    </source>
</reference>
<dbReference type="Gene3D" id="3.40.50.2000">
    <property type="entry name" value="Glycogen Phosphorylase B"/>
    <property type="match status" value="2"/>
</dbReference>
<dbReference type="GO" id="GO:0103011">
    <property type="term" value="F:mannosylfructose-phosphate synthase activity"/>
    <property type="evidence" value="ECO:0007669"/>
    <property type="project" value="UniProtKB-EC"/>
</dbReference>
<dbReference type="Pfam" id="PF13439">
    <property type="entry name" value="Glyco_transf_4"/>
    <property type="match status" value="1"/>
</dbReference>
<dbReference type="GeneID" id="78356413"/>
<dbReference type="PANTHER" id="PTHR45947">
    <property type="entry name" value="SULFOQUINOVOSYL TRANSFERASE SQD2"/>
    <property type="match status" value="1"/>
</dbReference>
<evidence type="ECO:0000259" key="2">
    <source>
        <dbReference type="Pfam" id="PF13439"/>
    </source>
</evidence>
<sequence>MTKEKIKVNMLSSSETVPGQGVSGAYRELMRLLKRDAREAIDLTENKRIKADITHYHTIDIPFYLSTFRKKRVGRRIGYVHFLPDTLQGSLRIPRIVQPIVAKYVTSFYNRMDHLVVVNPSFIEDLVAFGIDRDKITYIPNFVNSEKWFKPSAEDKSAVRKRYGWKDEDFVVLGAGQIQKRKGIDDFVTLAKTNPDIQFVWAGGFSFGGMTDGYDAYKKLMKNPPANLTFTGIVDADEMRQLYGACDLFLLPSFNELFPMTILEAAACGAPIMLRDLELYRIILEGMYLPASDVSKMSEAIRHLRTHPTELNHLQSQSEKISETYSEERLLETWLDFYRQQADLK</sequence>
<dbReference type="Proteomes" id="UP000254924">
    <property type="component" value="Unassembled WGS sequence"/>
</dbReference>
<feature type="domain" description="Glycosyltransferase subfamily 4-like N-terminal" evidence="2">
    <location>
        <begin position="44"/>
        <end position="146"/>
    </location>
</feature>
<proteinExistence type="predicted"/>
<evidence type="ECO:0000313" key="3">
    <source>
        <dbReference type="EMBL" id="SUN60626.1"/>
    </source>
</evidence>
<feature type="domain" description="Glycosyl transferase family 1" evidence="1">
    <location>
        <begin position="156"/>
        <end position="284"/>
    </location>
</feature>
<dbReference type="RefSeq" id="WP_115268811.1">
    <property type="nucleotide sequence ID" value="NZ_JBNPNB010000063.1"/>
</dbReference>
<name>A0A380K910_9STRE</name>
<evidence type="ECO:0000259" key="1">
    <source>
        <dbReference type="Pfam" id="PF00534"/>
    </source>
</evidence>
<keyword evidence="4" id="KW-1185">Reference proteome</keyword>
<accession>A0A380K910</accession>
<dbReference type="InterPro" id="IPR028098">
    <property type="entry name" value="Glyco_trans_4-like_N"/>
</dbReference>
<dbReference type="PANTHER" id="PTHR45947:SF3">
    <property type="entry name" value="SULFOQUINOVOSYL TRANSFERASE SQD2"/>
    <property type="match status" value="1"/>
</dbReference>
<dbReference type="CDD" id="cd03801">
    <property type="entry name" value="GT4_PimA-like"/>
    <property type="match status" value="1"/>
</dbReference>
<evidence type="ECO:0000313" key="4">
    <source>
        <dbReference type="Proteomes" id="UP000254924"/>
    </source>
</evidence>
<dbReference type="EC" id="2.4.1.246" evidence="3"/>
<protein>
    <submittedName>
        <fullName evidence="3">Glycosyl transferase CpoA</fullName>
        <ecNumber evidence="3">2.4.1.246</ecNumber>
    </submittedName>
</protein>